<dbReference type="Pfam" id="PF01408">
    <property type="entry name" value="GFO_IDH_MocA"/>
    <property type="match status" value="1"/>
</dbReference>
<dbReference type="Gene3D" id="3.30.360.10">
    <property type="entry name" value="Dihydrodipicolinate Reductase, domain 2"/>
    <property type="match status" value="1"/>
</dbReference>
<dbReference type="InterPro" id="IPR051450">
    <property type="entry name" value="Gfo/Idh/MocA_Oxidoreductases"/>
</dbReference>
<accession>A0A7S4M6G3</accession>
<dbReference type="SUPFAM" id="SSF51735">
    <property type="entry name" value="NAD(P)-binding Rossmann-fold domains"/>
    <property type="match status" value="1"/>
</dbReference>
<name>A0A7S4M6G3_9STRA</name>
<dbReference type="GO" id="GO:0000166">
    <property type="term" value="F:nucleotide binding"/>
    <property type="evidence" value="ECO:0007669"/>
    <property type="project" value="InterPro"/>
</dbReference>
<gene>
    <name evidence="2" type="ORF">OAUR00152_LOCUS1596</name>
</gene>
<dbReference type="InterPro" id="IPR036291">
    <property type="entry name" value="NAD(P)-bd_dom_sf"/>
</dbReference>
<dbReference type="PANTHER" id="PTHR43377">
    <property type="entry name" value="BILIVERDIN REDUCTASE A"/>
    <property type="match status" value="1"/>
</dbReference>
<proteinExistence type="predicted"/>
<feature type="domain" description="Gfo/Idh/MocA-like oxidoreductase N-terminal" evidence="1">
    <location>
        <begin position="12"/>
        <end position="131"/>
    </location>
</feature>
<dbReference type="PANTHER" id="PTHR43377:SF1">
    <property type="entry name" value="BILIVERDIN REDUCTASE A"/>
    <property type="match status" value="1"/>
</dbReference>
<dbReference type="Gene3D" id="3.40.50.720">
    <property type="entry name" value="NAD(P)-binding Rossmann-like Domain"/>
    <property type="match status" value="1"/>
</dbReference>
<reference evidence="2" key="1">
    <citation type="submission" date="2021-01" db="EMBL/GenBank/DDBJ databases">
        <authorList>
            <person name="Corre E."/>
            <person name="Pelletier E."/>
            <person name="Niang G."/>
            <person name="Scheremetjew M."/>
            <person name="Finn R."/>
            <person name="Kale V."/>
            <person name="Holt S."/>
            <person name="Cochrane G."/>
            <person name="Meng A."/>
            <person name="Brown T."/>
            <person name="Cohen L."/>
        </authorList>
    </citation>
    <scope>NUCLEOTIDE SEQUENCE</scope>
    <source>
        <strain evidence="2">Isolate 1302-5</strain>
    </source>
</reference>
<dbReference type="InterPro" id="IPR000683">
    <property type="entry name" value="Gfo/Idh/MocA-like_OxRdtase_N"/>
</dbReference>
<organism evidence="2">
    <name type="scientific">Odontella aurita</name>
    <dbReference type="NCBI Taxonomy" id="265563"/>
    <lineage>
        <taxon>Eukaryota</taxon>
        <taxon>Sar</taxon>
        <taxon>Stramenopiles</taxon>
        <taxon>Ochrophyta</taxon>
        <taxon>Bacillariophyta</taxon>
        <taxon>Mediophyceae</taxon>
        <taxon>Biddulphiophycidae</taxon>
        <taxon>Eupodiscales</taxon>
        <taxon>Odontellaceae</taxon>
        <taxon>Odontella</taxon>
    </lineage>
</organism>
<evidence type="ECO:0000313" key="2">
    <source>
        <dbReference type="EMBL" id="CAE2203219.1"/>
    </source>
</evidence>
<protein>
    <recommendedName>
        <fullName evidence="1">Gfo/Idh/MocA-like oxidoreductase N-terminal domain-containing protein</fullName>
    </recommendedName>
</protein>
<dbReference type="AlphaFoldDB" id="A0A7S4M6G3"/>
<dbReference type="EMBL" id="HBKQ01002386">
    <property type="protein sequence ID" value="CAE2203219.1"/>
    <property type="molecule type" value="Transcribed_RNA"/>
</dbReference>
<evidence type="ECO:0000259" key="1">
    <source>
        <dbReference type="Pfam" id="PF01408"/>
    </source>
</evidence>
<sequence>MSASPTRRPRVFVVIGCGEIARAQHIPLVQSRSDTLLGAVVDPNPNVKEAVPPGVSVFSTLREAIDGSAARSRPLDAAVVSTPPAFSPAYIREALEAGLDVLAEKPAGMDHGVLSDLATLAAGEGLVLFAAYHSIECPAMDLSRGWVRDNGPVAEARIEWKEDAAKWHAGQEWVKGGFGVLDIVINPLSIVFDLLGATDVHLAEGSDSSPSSSELRVPENWEGPVSGWTELSACGSDGVEQCRISADYDWSHRGEDIWTIRFRARDGSAMEVRDGGVQMYVNGRRVTVRPTSENKIRPEYEKLYEKFMGLVDSRECDVNVLPLRVICEILSASNIKRVHEYSLG</sequence>